<sequence length="122" mass="15089">MQAEHFKIKGMEQQFVEFRYMEYNILLTRFEKIRVESSSEEARFLYFIYIFRKENKVVGKNQDKQTFNIICFNRVYHTYNEFMQNIDAILSEYILDEEELWKCLKLAKKLNPDYIRKLMNKE</sequence>
<reference evidence="1 2" key="1">
    <citation type="journal article" date="2016" name="Front. Microbiol.">
        <title>Microevolution Analysis of Bacillus coahuilensis Unveils Differences in Phosphorus Acquisition Strategies and Their Regulation.</title>
        <authorList>
            <person name="Gomez-Lunar Z."/>
            <person name="Hernandez-Gonzalez I."/>
            <person name="Rodriguez-Torres M.D."/>
            <person name="Souza V."/>
            <person name="Olmedo-Alvarez G."/>
        </authorList>
    </citation>
    <scope>NUCLEOTIDE SEQUENCE [LARGE SCALE GENOMIC DNA]</scope>
    <source>
        <strain evidence="2">p1.1.43</strain>
    </source>
</reference>
<dbReference type="OrthoDB" id="2914098at2"/>
<evidence type="ECO:0000313" key="2">
    <source>
        <dbReference type="Proteomes" id="UP000074108"/>
    </source>
</evidence>
<dbReference type="RefSeq" id="WP_059350291.1">
    <property type="nucleotide sequence ID" value="NZ_LDYG01000012.1"/>
</dbReference>
<accession>A0A147KBD9</accession>
<dbReference type="AlphaFoldDB" id="A0A147KBD9"/>
<dbReference type="PATRIC" id="fig|1150625.3.peg.588"/>
<organism evidence="1 2">
    <name type="scientific">Bacillus coahuilensis p1.1.43</name>
    <dbReference type="NCBI Taxonomy" id="1150625"/>
    <lineage>
        <taxon>Bacteria</taxon>
        <taxon>Bacillati</taxon>
        <taxon>Bacillota</taxon>
        <taxon>Bacilli</taxon>
        <taxon>Bacillales</taxon>
        <taxon>Bacillaceae</taxon>
        <taxon>Bacillus</taxon>
    </lineage>
</organism>
<gene>
    <name evidence="1" type="ORF">Q75_02840</name>
</gene>
<evidence type="ECO:0000313" key="1">
    <source>
        <dbReference type="EMBL" id="KUP08450.1"/>
    </source>
</evidence>
<dbReference type="Proteomes" id="UP000074108">
    <property type="component" value="Unassembled WGS sequence"/>
</dbReference>
<name>A0A147KBD9_9BACI</name>
<dbReference type="EMBL" id="LDYG01000012">
    <property type="protein sequence ID" value="KUP08450.1"/>
    <property type="molecule type" value="Genomic_DNA"/>
</dbReference>
<protein>
    <recommendedName>
        <fullName evidence="3">IDEAL domain-containing protein</fullName>
    </recommendedName>
</protein>
<evidence type="ECO:0008006" key="3">
    <source>
        <dbReference type="Google" id="ProtNLM"/>
    </source>
</evidence>
<proteinExistence type="predicted"/>
<keyword evidence="2" id="KW-1185">Reference proteome</keyword>
<comment type="caution">
    <text evidence="1">The sequence shown here is derived from an EMBL/GenBank/DDBJ whole genome shotgun (WGS) entry which is preliminary data.</text>
</comment>